<accession>A0ABS4GWS4</accession>
<feature type="transmembrane region" description="Helical" evidence="1">
    <location>
        <begin position="163"/>
        <end position="181"/>
    </location>
</feature>
<proteinExistence type="predicted"/>
<organism evidence="2 3">
    <name type="scientific">Ammoniphilus resinae</name>
    <dbReference type="NCBI Taxonomy" id="861532"/>
    <lineage>
        <taxon>Bacteria</taxon>
        <taxon>Bacillati</taxon>
        <taxon>Bacillota</taxon>
        <taxon>Bacilli</taxon>
        <taxon>Bacillales</taxon>
        <taxon>Paenibacillaceae</taxon>
        <taxon>Aneurinibacillus group</taxon>
        <taxon>Ammoniphilus</taxon>
    </lineage>
</organism>
<keyword evidence="3" id="KW-1185">Reference proteome</keyword>
<dbReference type="InterPro" id="IPR048147">
    <property type="entry name" value="CBO0543-like"/>
</dbReference>
<gene>
    <name evidence="2" type="ORF">J2Z37_004749</name>
</gene>
<evidence type="ECO:0000313" key="2">
    <source>
        <dbReference type="EMBL" id="MBP1934729.1"/>
    </source>
</evidence>
<evidence type="ECO:0000313" key="3">
    <source>
        <dbReference type="Proteomes" id="UP001519343"/>
    </source>
</evidence>
<evidence type="ECO:0000256" key="1">
    <source>
        <dbReference type="SAM" id="Phobius"/>
    </source>
</evidence>
<sequence length="190" mass="22969">MSIQTHFFVSHELQTKIGEIENKLIGVSKEFFEIWREDIFLSLAWWFSLLLTIIPWFLWIKYRKKESSSRLLFAGFFVIIISSWLDFFGTMYGLWHYPSKILPSMPPFIPYDFCILPVFAMFLIQYKIRIHVWVKAVIYGGINAFVGEPILWMIHFYEPEHWRFFYSFPIYVIIYIMADWLSKRTSFAEL</sequence>
<feature type="transmembrane region" description="Helical" evidence="1">
    <location>
        <begin position="39"/>
        <end position="59"/>
    </location>
</feature>
<comment type="caution">
    <text evidence="2">The sequence shown here is derived from an EMBL/GenBank/DDBJ whole genome shotgun (WGS) entry which is preliminary data.</text>
</comment>
<keyword evidence="1" id="KW-0472">Membrane</keyword>
<protein>
    <submittedName>
        <fullName evidence="2">Uncharacterized protein</fullName>
    </submittedName>
</protein>
<dbReference type="EMBL" id="JAGGKT010000026">
    <property type="protein sequence ID" value="MBP1934729.1"/>
    <property type="molecule type" value="Genomic_DNA"/>
</dbReference>
<dbReference type="Proteomes" id="UP001519343">
    <property type="component" value="Unassembled WGS sequence"/>
</dbReference>
<dbReference type="RefSeq" id="WP_209812714.1">
    <property type="nucleotide sequence ID" value="NZ_JAGGKT010000026.1"/>
</dbReference>
<feature type="transmembrane region" description="Helical" evidence="1">
    <location>
        <begin position="71"/>
        <end position="95"/>
    </location>
</feature>
<name>A0ABS4GWS4_9BACL</name>
<keyword evidence="1" id="KW-0812">Transmembrane</keyword>
<feature type="transmembrane region" description="Helical" evidence="1">
    <location>
        <begin position="136"/>
        <end position="157"/>
    </location>
</feature>
<dbReference type="NCBIfam" id="NF041644">
    <property type="entry name" value="CBO0543_fam"/>
    <property type="match status" value="1"/>
</dbReference>
<keyword evidence="1" id="KW-1133">Transmembrane helix</keyword>
<feature type="transmembrane region" description="Helical" evidence="1">
    <location>
        <begin position="107"/>
        <end position="124"/>
    </location>
</feature>
<reference evidence="2 3" key="1">
    <citation type="submission" date="2021-03" db="EMBL/GenBank/DDBJ databases">
        <title>Genomic Encyclopedia of Type Strains, Phase IV (KMG-IV): sequencing the most valuable type-strain genomes for metagenomic binning, comparative biology and taxonomic classification.</title>
        <authorList>
            <person name="Goeker M."/>
        </authorList>
    </citation>
    <scope>NUCLEOTIDE SEQUENCE [LARGE SCALE GENOMIC DNA]</scope>
    <source>
        <strain evidence="2 3">DSM 24738</strain>
    </source>
</reference>